<evidence type="ECO:0000313" key="3">
    <source>
        <dbReference type="Proteomes" id="UP000243459"/>
    </source>
</evidence>
<feature type="region of interest" description="Disordered" evidence="1">
    <location>
        <begin position="53"/>
        <end position="96"/>
    </location>
</feature>
<evidence type="ECO:0000313" key="2">
    <source>
        <dbReference type="EMBL" id="ONK57531.1"/>
    </source>
</evidence>
<feature type="region of interest" description="Disordered" evidence="1">
    <location>
        <begin position="1"/>
        <end position="37"/>
    </location>
</feature>
<proteinExistence type="predicted"/>
<dbReference type="EMBL" id="CM007389">
    <property type="protein sequence ID" value="ONK57531.1"/>
    <property type="molecule type" value="Genomic_DNA"/>
</dbReference>
<protein>
    <submittedName>
        <fullName evidence="2">Uncharacterized protein</fullName>
    </submittedName>
</protein>
<feature type="compositionally biased region" description="Low complexity" evidence="1">
    <location>
        <begin position="80"/>
        <end position="94"/>
    </location>
</feature>
<name>A0A5P1E4G7_ASPOF</name>
<reference evidence="3" key="1">
    <citation type="journal article" date="2017" name="Nat. Commun.">
        <title>The asparagus genome sheds light on the origin and evolution of a young Y chromosome.</title>
        <authorList>
            <person name="Harkess A."/>
            <person name="Zhou J."/>
            <person name="Xu C."/>
            <person name="Bowers J.E."/>
            <person name="Van der Hulst R."/>
            <person name="Ayyampalayam S."/>
            <person name="Mercati F."/>
            <person name="Riccardi P."/>
            <person name="McKain M.R."/>
            <person name="Kakrana A."/>
            <person name="Tang H."/>
            <person name="Ray J."/>
            <person name="Groenendijk J."/>
            <person name="Arikit S."/>
            <person name="Mathioni S.M."/>
            <person name="Nakano M."/>
            <person name="Shan H."/>
            <person name="Telgmann-Rauber A."/>
            <person name="Kanno A."/>
            <person name="Yue Z."/>
            <person name="Chen H."/>
            <person name="Li W."/>
            <person name="Chen Y."/>
            <person name="Xu X."/>
            <person name="Zhang Y."/>
            <person name="Luo S."/>
            <person name="Chen H."/>
            <person name="Gao J."/>
            <person name="Mao Z."/>
            <person name="Pires J.C."/>
            <person name="Luo M."/>
            <person name="Kudrna D."/>
            <person name="Wing R.A."/>
            <person name="Meyers B.C."/>
            <person name="Yi K."/>
            <person name="Kong H."/>
            <person name="Lavrijsen P."/>
            <person name="Sunseri F."/>
            <person name="Falavigna A."/>
            <person name="Ye Y."/>
            <person name="Leebens-Mack J.H."/>
            <person name="Chen G."/>
        </authorList>
    </citation>
    <scope>NUCLEOTIDE SEQUENCE [LARGE SCALE GENOMIC DNA]</scope>
    <source>
        <strain evidence="3">cv. DH0086</strain>
    </source>
</reference>
<feature type="compositionally biased region" description="Basic and acidic residues" evidence="1">
    <location>
        <begin position="53"/>
        <end position="69"/>
    </location>
</feature>
<accession>A0A5P1E4G7</accession>
<keyword evidence="3" id="KW-1185">Reference proteome</keyword>
<evidence type="ECO:0000256" key="1">
    <source>
        <dbReference type="SAM" id="MobiDB-lite"/>
    </source>
</evidence>
<gene>
    <name evidence="2" type="ORF">A4U43_C09F1450</name>
</gene>
<dbReference type="Proteomes" id="UP000243459">
    <property type="component" value="Chromosome 9"/>
</dbReference>
<sequence length="335" mass="35719">MPQAGPAHVQHGRPVYTSRSRLGASGEHPGHRVIPPSRCHGERVAYVLTWQRAEGESDRGPAGRARAEVPSRSQNAFNHGRSSATSNRAGSRAAGRYRHYRRASTAITPGIRRARLATIRLAITATWLGDPCKCGTGYAGNAPREPTEICAGCARAGRADAQGPGIHAGGRRPDPTWLGLEVEAKSAGWWDRVEGLCRRRLVGGTRREEHRGEGMRQREAGQCKGWCGGDKGAGELVGGVCAQASRGRRTSVEGHEESVGGTWGPWMYTEVGSGGRGRGNWTVDGHEAWACGNEVRGVEGLHRGGTRGVAPIRASARMDARSLGDAGAQAHRRLA</sequence>
<dbReference type="AlphaFoldDB" id="A0A5P1E4G7"/>
<organism evidence="2 3">
    <name type="scientific">Asparagus officinalis</name>
    <name type="common">Garden asparagus</name>
    <dbReference type="NCBI Taxonomy" id="4686"/>
    <lineage>
        <taxon>Eukaryota</taxon>
        <taxon>Viridiplantae</taxon>
        <taxon>Streptophyta</taxon>
        <taxon>Embryophyta</taxon>
        <taxon>Tracheophyta</taxon>
        <taxon>Spermatophyta</taxon>
        <taxon>Magnoliopsida</taxon>
        <taxon>Liliopsida</taxon>
        <taxon>Asparagales</taxon>
        <taxon>Asparagaceae</taxon>
        <taxon>Asparagoideae</taxon>
        <taxon>Asparagus</taxon>
    </lineage>
</organism>
<dbReference type="Gramene" id="ONK57531">
    <property type="protein sequence ID" value="ONK57531"/>
    <property type="gene ID" value="A4U43_C09F1450"/>
</dbReference>